<gene>
    <name evidence="2" type="ORF">KK062_23930</name>
</gene>
<evidence type="ECO:0000313" key="3">
    <source>
        <dbReference type="Proteomes" id="UP001319080"/>
    </source>
</evidence>
<evidence type="ECO:0008006" key="4">
    <source>
        <dbReference type="Google" id="ProtNLM"/>
    </source>
</evidence>
<dbReference type="AlphaFoldDB" id="A0AAP2GVS9"/>
<comment type="caution">
    <text evidence="2">The sequence shown here is derived from an EMBL/GenBank/DDBJ whole genome shotgun (WGS) entry which is preliminary data.</text>
</comment>
<keyword evidence="1" id="KW-0732">Signal</keyword>
<organism evidence="2 3">
    <name type="scientific">Dawidia cretensis</name>
    <dbReference type="NCBI Taxonomy" id="2782350"/>
    <lineage>
        <taxon>Bacteria</taxon>
        <taxon>Pseudomonadati</taxon>
        <taxon>Bacteroidota</taxon>
        <taxon>Cytophagia</taxon>
        <taxon>Cytophagales</taxon>
        <taxon>Chryseotaleaceae</taxon>
        <taxon>Dawidia</taxon>
    </lineage>
</organism>
<dbReference type="RefSeq" id="WP_254086887.1">
    <property type="nucleotide sequence ID" value="NZ_JAHESE010000031.1"/>
</dbReference>
<dbReference type="EMBL" id="JAHESE010000031">
    <property type="protein sequence ID" value="MBT1711313.1"/>
    <property type="molecule type" value="Genomic_DNA"/>
</dbReference>
<feature type="chain" id="PRO_5042912486" description="Dipeptidylpeptidase IV N-terminal domain-containing protein" evidence="1">
    <location>
        <begin position="21"/>
        <end position="271"/>
    </location>
</feature>
<proteinExistence type="predicted"/>
<reference evidence="2 3" key="1">
    <citation type="submission" date="2021-05" db="EMBL/GenBank/DDBJ databases">
        <title>A Polyphasic approach of four new species of the genus Ohtaekwangia: Ohtaekwangia histidinii sp. nov., Ohtaekwangia cretensis sp. nov., Ohtaekwangia indiensis sp. nov., Ohtaekwangia reichenbachii sp. nov. from diverse environment.</title>
        <authorList>
            <person name="Octaviana S."/>
        </authorList>
    </citation>
    <scope>NUCLEOTIDE SEQUENCE [LARGE SCALE GENOMIC DNA]</scope>
    <source>
        <strain evidence="2 3">PWU5</strain>
    </source>
</reference>
<feature type="signal peptide" evidence="1">
    <location>
        <begin position="1"/>
        <end position="20"/>
    </location>
</feature>
<protein>
    <recommendedName>
        <fullName evidence="4">Dipeptidylpeptidase IV N-terminal domain-containing protein</fullName>
    </recommendedName>
</protein>
<dbReference type="Proteomes" id="UP001319080">
    <property type="component" value="Unassembled WGS sequence"/>
</dbReference>
<evidence type="ECO:0000256" key="1">
    <source>
        <dbReference type="SAM" id="SignalP"/>
    </source>
</evidence>
<accession>A0AAP2GVS9</accession>
<name>A0AAP2GVS9_9BACT</name>
<keyword evidence="3" id="KW-1185">Reference proteome</keyword>
<sequence length="271" mass="31339">MKTQKLLILILTLWTTNAYCQDGEIQTVRKQILEEGLFLFRLEKASWNSTDLLVKDHSTLVNQVAGYVSYPANDDTKTIFWNTDGKILFTVTLDSTGAENKSIVDVNIRTATQQEAELIKLRKDAFDFLTKNEDNFFAFYKNTSRNLVPFIKNDQRAVFILTASREKKLLIGNDYRLLFNDKNEVIKKEKLHNSLITINQDAKETNEVGSMHTHILEDHPYMTSTDICTFMLYREVFKLKNHVVISDKGTSIFESEKKNLIIVPQDRAMKK</sequence>
<evidence type="ECO:0000313" key="2">
    <source>
        <dbReference type="EMBL" id="MBT1711313.1"/>
    </source>
</evidence>